<feature type="signal peptide" evidence="1">
    <location>
        <begin position="1"/>
        <end position="29"/>
    </location>
</feature>
<dbReference type="PANTHER" id="PTHR19328:SF75">
    <property type="entry name" value="ALDOSE SUGAR DEHYDROGENASE YLII"/>
    <property type="match status" value="1"/>
</dbReference>
<dbReference type="InterPro" id="IPR011041">
    <property type="entry name" value="Quinoprot_gluc/sorb_DH_b-prop"/>
</dbReference>
<keyword evidence="4" id="KW-1185">Reference proteome</keyword>
<evidence type="ECO:0000259" key="2">
    <source>
        <dbReference type="Pfam" id="PF07995"/>
    </source>
</evidence>
<dbReference type="AlphaFoldDB" id="W4M5P5"/>
<organism evidence="3 4">
    <name type="scientific">Candidatus Entotheonella gemina</name>
    <dbReference type="NCBI Taxonomy" id="1429439"/>
    <lineage>
        <taxon>Bacteria</taxon>
        <taxon>Pseudomonadati</taxon>
        <taxon>Nitrospinota/Tectimicrobiota group</taxon>
        <taxon>Candidatus Tectimicrobiota</taxon>
        <taxon>Candidatus Entotheonellia</taxon>
        <taxon>Candidatus Entotheonellales</taxon>
        <taxon>Candidatus Entotheonellaceae</taxon>
        <taxon>Candidatus Entotheonella</taxon>
    </lineage>
</organism>
<evidence type="ECO:0000256" key="1">
    <source>
        <dbReference type="SAM" id="SignalP"/>
    </source>
</evidence>
<dbReference type="Proteomes" id="UP000019140">
    <property type="component" value="Unassembled WGS sequence"/>
</dbReference>
<evidence type="ECO:0000313" key="3">
    <source>
        <dbReference type="EMBL" id="ETX05530.1"/>
    </source>
</evidence>
<feature type="chain" id="PRO_5004846320" description="Glucose/Sorbosone dehydrogenase domain-containing protein" evidence="1">
    <location>
        <begin position="30"/>
        <end position="213"/>
    </location>
</feature>
<dbReference type="InterPro" id="IPR011042">
    <property type="entry name" value="6-blade_b-propeller_TolB-like"/>
</dbReference>
<protein>
    <recommendedName>
        <fullName evidence="2">Glucose/Sorbosone dehydrogenase domain-containing protein</fullName>
    </recommendedName>
</protein>
<dbReference type="Pfam" id="PF07995">
    <property type="entry name" value="GSDH"/>
    <property type="match status" value="1"/>
</dbReference>
<feature type="domain" description="Glucose/Sorbosone dehydrogenase" evidence="2">
    <location>
        <begin position="55"/>
        <end position="204"/>
    </location>
</feature>
<dbReference type="Gene3D" id="2.120.10.30">
    <property type="entry name" value="TolB, C-terminal domain"/>
    <property type="match status" value="1"/>
</dbReference>
<proteinExistence type="predicted"/>
<dbReference type="HOGENOM" id="CLU_1292469_0_0_7"/>
<accession>W4M5P5</accession>
<name>W4M5P5_9BACT</name>
<evidence type="ECO:0000313" key="4">
    <source>
        <dbReference type="Proteomes" id="UP000019140"/>
    </source>
</evidence>
<dbReference type="SUPFAM" id="SSF50952">
    <property type="entry name" value="Soluble quinoprotein glucose dehydrogenase"/>
    <property type="match status" value="1"/>
</dbReference>
<dbReference type="PROSITE" id="PS51257">
    <property type="entry name" value="PROKAR_LIPOPROTEIN"/>
    <property type="match status" value="1"/>
</dbReference>
<gene>
    <name evidence="3" type="ORF">ETSY2_22375</name>
</gene>
<dbReference type="InterPro" id="IPR012938">
    <property type="entry name" value="Glc/Sorbosone_DH"/>
</dbReference>
<dbReference type="PANTHER" id="PTHR19328">
    <property type="entry name" value="HEDGEHOG-INTERACTING PROTEIN"/>
    <property type="match status" value="1"/>
</dbReference>
<comment type="caution">
    <text evidence="3">The sequence shown here is derived from an EMBL/GenBank/DDBJ whole genome shotgun (WGS) entry which is preliminary data.</text>
</comment>
<dbReference type="PATRIC" id="fig|1429439.4.peg.3800"/>
<keyword evidence="1" id="KW-0732">Signal</keyword>
<dbReference type="EMBL" id="AZHX01000934">
    <property type="protein sequence ID" value="ETX05530.1"/>
    <property type="molecule type" value="Genomic_DNA"/>
</dbReference>
<reference evidence="3 4" key="1">
    <citation type="journal article" date="2014" name="Nature">
        <title>An environmental bacterial taxon with a large and distinct metabolic repertoire.</title>
        <authorList>
            <person name="Wilson M.C."/>
            <person name="Mori T."/>
            <person name="Ruckert C."/>
            <person name="Uria A.R."/>
            <person name="Helf M.J."/>
            <person name="Takada K."/>
            <person name="Gernert C."/>
            <person name="Steffens U.A."/>
            <person name="Heycke N."/>
            <person name="Schmitt S."/>
            <person name="Rinke C."/>
            <person name="Helfrich E.J."/>
            <person name="Brachmann A.O."/>
            <person name="Gurgui C."/>
            <person name="Wakimoto T."/>
            <person name="Kracht M."/>
            <person name="Crusemann M."/>
            <person name="Hentschel U."/>
            <person name="Abe I."/>
            <person name="Matsunaga S."/>
            <person name="Kalinowski J."/>
            <person name="Takeyama H."/>
            <person name="Piel J."/>
        </authorList>
    </citation>
    <scope>NUCLEOTIDE SEQUENCE [LARGE SCALE GENOMIC DNA]</scope>
    <source>
        <strain evidence="4">TSY2</strain>
    </source>
</reference>
<sequence>MEVWRQRVAMVVCMMMLAWGLVGCSASTAEDGAEVPGSDTTGVTLALELVASELAIPLSVTHAGGERLFIVERPGRLRIWRDGQLLEQPFLDISRQVRSGSEQGFLSVAFHPNYSVPEALGEGLFWVNYTNLDGDTVIARYTVSSGDPDRADPDSERILLTIEQPFVNHNGGQLQFGPLEGLDAEGLDGEHYLYIGMGDGGKWRRPGKSRAAR</sequence>